<feature type="region of interest" description="Disordered" evidence="10">
    <location>
        <begin position="291"/>
        <end position="348"/>
    </location>
</feature>
<evidence type="ECO:0000313" key="14">
    <source>
        <dbReference type="EMBL" id="HIS82464.1"/>
    </source>
</evidence>
<feature type="domain" description="Flagellar M-ring N-terminal" evidence="12">
    <location>
        <begin position="59"/>
        <end position="230"/>
    </location>
</feature>
<dbReference type="AlphaFoldDB" id="A0A9D1K4K6"/>
<comment type="caution">
    <text evidence="14">The sequence shown here is derived from an EMBL/GenBank/DDBJ whole genome shotgun (WGS) entry which is preliminary data.</text>
</comment>
<evidence type="ECO:0000256" key="10">
    <source>
        <dbReference type="SAM" id="MobiDB-lite"/>
    </source>
</evidence>
<evidence type="ECO:0000256" key="3">
    <source>
        <dbReference type="ARBA" id="ARBA00007971"/>
    </source>
</evidence>
<keyword evidence="5 11" id="KW-0812">Transmembrane</keyword>
<organism evidence="14 15">
    <name type="scientific">Candidatus Scatenecus faecavium</name>
    <dbReference type="NCBI Taxonomy" id="2840915"/>
    <lineage>
        <taxon>Bacteria</taxon>
        <taxon>Candidatus Scatenecus</taxon>
    </lineage>
</organism>
<dbReference type="GO" id="GO:0003774">
    <property type="term" value="F:cytoskeletal motor activity"/>
    <property type="evidence" value="ECO:0007669"/>
    <property type="project" value="InterPro"/>
</dbReference>
<keyword evidence="7 11" id="KW-0472">Membrane</keyword>
<keyword evidence="6 11" id="KW-1133">Transmembrane helix</keyword>
<proteinExistence type="inferred from homology"/>
<evidence type="ECO:0000256" key="9">
    <source>
        <dbReference type="SAM" id="Coils"/>
    </source>
</evidence>
<feature type="compositionally biased region" description="Polar residues" evidence="10">
    <location>
        <begin position="291"/>
        <end position="301"/>
    </location>
</feature>
<keyword evidence="8" id="KW-0975">Bacterial flagellum</keyword>
<evidence type="ECO:0000256" key="1">
    <source>
        <dbReference type="ARBA" id="ARBA00004117"/>
    </source>
</evidence>
<name>A0A9D1K4K6_9BACT</name>
<evidence type="ECO:0000256" key="2">
    <source>
        <dbReference type="ARBA" id="ARBA00004651"/>
    </source>
</evidence>
<keyword evidence="4" id="KW-1003">Cell membrane</keyword>
<evidence type="ECO:0000259" key="12">
    <source>
        <dbReference type="Pfam" id="PF01514"/>
    </source>
</evidence>
<dbReference type="InterPro" id="IPR006182">
    <property type="entry name" value="FliF_N_dom"/>
</dbReference>
<dbReference type="InterPro" id="IPR045851">
    <property type="entry name" value="AMP-bd_C_sf"/>
</dbReference>
<dbReference type="InterPro" id="IPR043427">
    <property type="entry name" value="YscJ/FliF"/>
</dbReference>
<evidence type="ECO:0000256" key="5">
    <source>
        <dbReference type="ARBA" id="ARBA00022692"/>
    </source>
</evidence>
<protein>
    <recommendedName>
        <fullName evidence="16">Flagellar M-ring protein FliF</fullName>
    </recommendedName>
</protein>
<dbReference type="PANTHER" id="PTHR30046">
    <property type="entry name" value="FLAGELLAR M-RING PROTEIN"/>
    <property type="match status" value="1"/>
</dbReference>
<dbReference type="EMBL" id="DVJO01000052">
    <property type="protein sequence ID" value="HIS82464.1"/>
    <property type="molecule type" value="Genomic_DNA"/>
</dbReference>
<dbReference type="InterPro" id="IPR000067">
    <property type="entry name" value="FlgMring_FliF"/>
</dbReference>
<accession>A0A9D1K4K6</accession>
<sequence length="549" mass="60306">MDFQKILENKPLLYGIIGGIVILLAVFVTIGAVVAKNNNGGKGAARPVSEKVIKEPLELFSTDNIGKAIEVQSLLAREGIVASRKVDGTKSVVYLKEYTMPQRDQALLAIVKSGLVDQNVGLEIFDKGDFTSTKEDKKIRLARAINGELSRLIRKIPPIENASVFISIPEDTMFTTMKKPVTATVQVSIPVGDKLDPLKVKAITNLLLGSVSGLETDNISITDTNGNVYSSMMDVDDEMLTKLQENDKYMQQKVGRQLDRLIGAGNYTATVSTFLRQAPMERTRIEYDPNQKTAVSEQSFTEGLGDQTRDTNKNPNAVSVYVPNGLAAGGQDSSQDRSYSRSATETQYGVTKTQTNEYIKPGIVEEISIAVTMDKSAMPPETTVEELKELIARSASPKALPENVTIAFSDVSDLNLAGDRQANLPKPDESGNPWWITIALCIIGLVTVSKIVQNKIRKAQEEHEKEVAALKQKEMEQDKLLQEMNARAAQLTERQSELAQGLLEAQQREYLALHTTDELVNTLANMSANISEADEEIAADKIKSWIEET</sequence>
<comment type="subcellular location">
    <subcellularLocation>
        <location evidence="1">Bacterial flagellum basal body</location>
    </subcellularLocation>
    <subcellularLocation>
        <location evidence="2">Cell membrane</location>
        <topology evidence="2">Multi-pass membrane protein</topology>
    </subcellularLocation>
</comment>
<dbReference type="Pfam" id="PF01514">
    <property type="entry name" value="YscJ_FliF"/>
    <property type="match status" value="1"/>
</dbReference>
<keyword evidence="9" id="KW-0175">Coiled coil</keyword>
<evidence type="ECO:0000256" key="7">
    <source>
        <dbReference type="ARBA" id="ARBA00023136"/>
    </source>
</evidence>
<evidence type="ECO:0000313" key="15">
    <source>
        <dbReference type="Proteomes" id="UP000824139"/>
    </source>
</evidence>
<evidence type="ECO:0000256" key="4">
    <source>
        <dbReference type="ARBA" id="ARBA00022475"/>
    </source>
</evidence>
<feature type="transmembrane region" description="Helical" evidence="11">
    <location>
        <begin position="12"/>
        <end position="35"/>
    </location>
</feature>
<evidence type="ECO:0000259" key="13">
    <source>
        <dbReference type="Pfam" id="PF08345"/>
    </source>
</evidence>
<dbReference type="Proteomes" id="UP000824139">
    <property type="component" value="Unassembled WGS sequence"/>
</dbReference>
<reference evidence="14" key="1">
    <citation type="submission" date="2020-10" db="EMBL/GenBank/DDBJ databases">
        <authorList>
            <person name="Gilroy R."/>
        </authorList>
    </citation>
    <scope>NUCLEOTIDE SEQUENCE</scope>
    <source>
        <strain evidence="14">CHK152-2994</strain>
    </source>
</reference>
<dbReference type="InterPro" id="IPR013556">
    <property type="entry name" value="Flag_M-ring_C"/>
</dbReference>
<dbReference type="GO" id="GO:0005886">
    <property type="term" value="C:plasma membrane"/>
    <property type="evidence" value="ECO:0007669"/>
    <property type="project" value="UniProtKB-SubCell"/>
</dbReference>
<feature type="coiled-coil region" evidence="9">
    <location>
        <begin position="453"/>
        <end position="536"/>
    </location>
</feature>
<dbReference type="GO" id="GO:0071973">
    <property type="term" value="P:bacterial-type flagellum-dependent cell motility"/>
    <property type="evidence" value="ECO:0007669"/>
    <property type="project" value="InterPro"/>
</dbReference>
<dbReference type="PANTHER" id="PTHR30046:SF0">
    <property type="entry name" value="FLAGELLAR M-RING PROTEIN"/>
    <property type="match status" value="1"/>
</dbReference>
<evidence type="ECO:0000256" key="11">
    <source>
        <dbReference type="SAM" id="Phobius"/>
    </source>
</evidence>
<dbReference type="Gene3D" id="3.30.300.30">
    <property type="match status" value="1"/>
</dbReference>
<evidence type="ECO:0000256" key="8">
    <source>
        <dbReference type="ARBA" id="ARBA00023143"/>
    </source>
</evidence>
<feature type="domain" description="Flagellar M-ring C-terminal" evidence="13">
    <location>
        <begin position="258"/>
        <end position="394"/>
    </location>
</feature>
<reference evidence="14" key="2">
    <citation type="journal article" date="2021" name="PeerJ">
        <title>Extensive microbial diversity within the chicken gut microbiome revealed by metagenomics and culture.</title>
        <authorList>
            <person name="Gilroy R."/>
            <person name="Ravi A."/>
            <person name="Getino M."/>
            <person name="Pursley I."/>
            <person name="Horton D.L."/>
            <person name="Alikhan N.F."/>
            <person name="Baker D."/>
            <person name="Gharbi K."/>
            <person name="Hall N."/>
            <person name="Watson M."/>
            <person name="Adriaenssens E.M."/>
            <person name="Foster-Nyarko E."/>
            <person name="Jarju S."/>
            <person name="Secka A."/>
            <person name="Antonio M."/>
            <person name="Oren A."/>
            <person name="Chaudhuri R.R."/>
            <person name="La Ragione R."/>
            <person name="Hildebrand F."/>
            <person name="Pallen M.J."/>
        </authorList>
    </citation>
    <scope>NUCLEOTIDE SEQUENCE</scope>
    <source>
        <strain evidence="14">CHK152-2994</strain>
    </source>
</reference>
<evidence type="ECO:0008006" key="16">
    <source>
        <dbReference type="Google" id="ProtNLM"/>
    </source>
</evidence>
<gene>
    <name evidence="14" type="ORF">IAD41_02515</name>
</gene>
<dbReference type="PRINTS" id="PR01009">
    <property type="entry name" value="FLGMRINGFLIF"/>
</dbReference>
<dbReference type="GO" id="GO:0009431">
    <property type="term" value="C:bacterial-type flagellum basal body, MS ring"/>
    <property type="evidence" value="ECO:0007669"/>
    <property type="project" value="InterPro"/>
</dbReference>
<dbReference type="Pfam" id="PF08345">
    <property type="entry name" value="YscJ_FliF_C"/>
    <property type="match status" value="1"/>
</dbReference>
<comment type="similarity">
    <text evidence="3">Belongs to the FliF family.</text>
</comment>
<evidence type="ECO:0000256" key="6">
    <source>
        <dbReference type="ARBA" id="ARBA00022989"/>
    </source>
</evidence>